<dbReference type="InterPro" id="IPR015879">
    <property type="entry name" value="Ring_hydroxy_dOase_asu_C_dom"/>
</dbReference>
<dbReference type="EMBL" id="CAKKMG010000004">
    <property type="protein sequence ID" value="CAH0144923.1"/>
    <property type="molecule type" value="Genomic_DNA"/>
</dbReference>
<dbReference type="Gene3D" id="3.90.380.10">
    <property type="entry name" value="Naphthalene 1,2-dioxygenase Alpha Subunit, Chain A, domain 1"/>
    <property type="match status" value="1"/>
</dbReference>
<organism evidence="2 3">
    <name type="scientific">Peribacillus simplex</name>
    <dbReference type="NCBI Taxonomy" id="1478"/>
    <lineage>
        <taxon>Bacteria</taxon>
        <taxon>Bacillati</taxon>
        <taxon>Bacillota</taxon>
        <taxon>Bacilli</taxon>
        <taxon>Bacillales</taxon>
        <taxon>Bacillaceae</taxon>
        <taxon>Peribacillus</taxon>
    </lineage>
</organism>
<dbReference type="AlphaFoldDB" id="A0A9W4KPV6"/>
<dbReference type="GO" id="GO:0051537">
    <property type="term" value="F:2 iron, 2 sulfur cluster binding"/>
    <property type="evidence" value="ECO:0007669"/>
    <property type="project" value="InterPro"/>
</dbReference>
<reference evidence="2" key="1">
    <citation type="submission" date="2021-11" db="EMBL/GenBank/DDBJ databases">
        <authorList>
            <person name="Bulgarelli D."/>
        </authorList>
    </citation>
    <scope>NUCLEOTIDE SEQUENCE</scope>
    <source>
        <strain evidence="2">Bi133</strain>
    </source>
</reference>
<evidence type="ECO:0000259" key="1">
    <source>
        <dbReference type="Pfam" id="PF00848"/>
    </source>
</evidence>
<accession>A0A9W4KPV6</accession>
<name>A0A9W4KPV6_9BACI</name>
<dbReference type="GO" id="GO:0005506">
    <property type="term" value="F:iron ion binding"/>
    <property type="evidence" value="ECO:0007669"/>
    <property type="project" value="InterPro"/>
</dbReference>
<dbReference type="RefSeq" id="WP_230300625.1">
    <property type="nucleotide sequence ID" value="NZ_CAKKMG010000004.1"/>
</dbReference>
<comment type="caution">
    <text evidence="2">The sequence shown here is derived from an EMBL/GenBank/DDBJ whole genome shotgun (WGS) entry which is preliminary data.</text>
</comment>
<gene>
    <name evidence="2" type="ORF">SRABI133_00564</name>
</gene>
<protein>
    <recommendedName>
        <fullName evidence="1">Aromatic-ring-hydroxylating dioxygenase alpha subunit C-terminal domain-containing protein</fullName>
    </recommendedName>
</protein>
<sequence length="92" mass="10665">MMRDGNVNTIQVIPVDAETSLGIYRDYSLDEKTTIEKEEYFKFVDQVRQEDFELVEKLQKGLSSEAFTNGIFSPTEHAAVYFHELIDNNLQN</sequence>
<dbReference type="SUPFAM" id="SSF55961">
    <property type="entry name" value="Bet v1-like"/>
    <property type="match status" value="1"/>
</dbReference>
<evidence type="ECO:0000313" key="2">
    <source>
        <dbReference type="EMBL" id="CAH0144923.1"/>
    </source>
</evidence>
<dbReference type="Pfam" id="PF00848">
    <property type="entry name" value="Ring_hydroxyl_A"/>
    <property type="match status" value="1"/>
</dbReference>
<feature type="domain" description="Aromatic-ring-hydroxylating dioxygenase alpha subunit C-terminal" evidence="1">
    <location>
        <begin position="5"/>
        <end position="91"/>
    </location>
</feature>
<dbReference type="Proteomes" id="UP000789326">
    <property type="component" value="Unassembled WGS sequence"/>
</dbReference>
<proteinExistence type="predicted"/>
<evidence type="ECO:0000313" key="3">
    <source>
        <dbReference type="Proteomes" id="UP000789326"/>
    </source>
</evidence>